<protein>
    <submittedName>
        <fullName evidence="3">NAD(P)-dependent oxidoreductase</fullName>
    </submittedName>
</protein>
<dbReference type="Gene3D" id="3.30.360.10">
    <property type="entry name" value="Dihydrodipicolinate Reductase, domain 2"/>
    <property type="match status" value="1"/>
</dbReference>
<evidence type="ECO:0000313" key="3">
    <source>
        <dbReference type="EMBL" id="ASW43322.1"/>
    </source>
</evidence>
<evidence type="ECO:0000259" key="1">
    <source>
        <dbReference type="Pfam" id="PF01408"/>
    </source>
</evidence>
<dbReference type="OrthoDB" id="9783105at2"/>
<feature type="domain" description="GFO/IDH/MocA-like oxidoreductase" evidence="2">
    <location>
        <begin position="132"/>
        <end position="247"/>
    </location>
</feature>
<dbReference type="RefSeq" id="WP_119865458.1">
    <property type="nucleotide sequence ID" value="NZ_CP016786.1"/>
</dbReference>
<organism evidence="3 4">
    <name type="scientific">Clostridium isatidis</name>
    <dbReference type="NCBI Taxonomy" id="182773"/>
    <lineage>
        <taxon>Bacteria</taxon>
        <taxon>Bacillati</taxon>
        <taxon>Bacillota</taxon>
        <taxon>Clostridia</taxon>
        <taxon>Eubacteriales</taxon>
        <taxon>Clostridiaceae</taxon>
        <taxon>Clostridium</taxon>
    </lineage>
</organism>
<dbReference type="Pfam" id="PF01408">
    <property type="entry name" value="GFO_IDH_MocA"/>
    <property type="match status" value="1"/>
</dbReference>
<reference evidence="3 4" key="1">
    <citation type="submission" date="2016-08" db="EMBL/GenBank/DDBJ databases">
        <title>Complete Genome Sequence Of The Indigo Reducing Clostridium isatidis DSM15098.</title>
        <authorList>
            <person name="Little G.T."/>
            <person name="Minton N.P."/>
        </authorList>
    </citation>
    <scope>NUCLEOTIDE SEQUENCE [LARGE SCALE GENOMIC DNA]</scope>
    <source>
        <strain evidence="3 4">DSM 15098</strain>
    </source>
</reference>
<dbReference type="PANTHER" id="PTHR43054">
    <property type="match status" value="1"/>
</dbReference>
<dbReference type="EMBL" id="CP016786">
    <property type="protein sequence ID" value="ASW43322.1"/>
    <property type="molecule type" value="Genomic_DNA"/>
</dbReference>
<dbReference type="AlphaFoldDB" id="A0A343JCR4"/>
<dbReference type="SUPFAM" id="SSF51735">
    <property type="entry name" value="NAD(P)-binding Rossmann-fold domains"/>
    <property type="match status" value="1"/>
</dbReference>
<keyword evidence="4" id="KW-1185">Reference proteome</keyword>
<sequence length="328" mass="37661">MNVGILGSGLIVPDFLAAASKIKEYNFYGICATERSKDRMENFSKEYGIKHIYLNYDEMLDNEEIDVIYVAVPNSLHYSFTKKALLKNKNVILEKPFTSNYEEAKELAELAEERGLYLFEAITNQYYPNYLKIKELLPELGDVKIVQLNYSQYSRRYDEFKKGNILPVFDPKKSGGALMDLNVYNIHFVLGLFGEPESINYFANIEKGIDTSGVLILNYPTFKCVAVGAKDCKAPTSVNIQGDKGYIHSDYQSSVLSNFTYGSNLGEEKEFNLNLYEERLYYELVAFKDMLLNKDYEKNLKQLKHSLNVMKILDEARRQVGVEIQNSK</sequence>
<dbReference type="Pfam" id="PF22725">
    <property type="entry name" value="GFO_IDH_MocA_C3"/>
    <property type="match status" value="1"/>
</dbReference>
<dbReference type="KEGG" id="cia:BEN51_07465"/>
<evidence type="ECO:0000313" key="4">
    <source>
        <dbReference type="Proteomes" id="UP000264883"/>
    </source>
</evidence>
<name>A0A343JCR4_9CLOT</name>
<dbReference type="InterPro" id="IPR055170">
    <property type="entry name" value="GFO_IDH_MocA-like_dom"/>
</dbReference>
<dbReference type="Proteomes" id="UP000264883">
    <property type="component" value="Chromosome"/>
</dbReference>
<dbReference type="InterPro" id="IPR036291">
    <property type="entry name" value="NAD(P)-bd_dom_sf"/>
</dbReference>
<dbReference type="PANTHER" id="PTHR43054:SF1">
    <property type="entry name" value="SCYLLO-INOSITOL 2-DEHYDROGENASE (NADP(+)) IOLU"/>
    <property type="match status" value="1"/>
</dbReference>
<dbReference type="SUPFAM" id="SSF55347">
    <property type="entry name" value="Glyceraldehyde-3-phosphate dehydrogenase-like, C-terminal domain"/>
    <property type="match status" value="1"/>
</dbReference>
<dbReference type="Gene3D" id="3.40.50.720">
    <property type="entry name" value="NAD(P)-binding Rossmann-like Domain"/>
    <property type="match status" value="1"/>
</dbReference>
<accession>A0A343JCR4</accession>
<proteinExistence type="predicted"/>
<evidence type="ECO:0000259" key="2">
    <source>
        <dbReference type="Pfam" id="PF22725"/>
    </source>
</evidence>
<dbReference type="GO" id="GO:0000166">
    <property type="term" value="F:nucleotide binding"/>
    <property type="evidence" value="ECO:0007669"/>
    <property type="project" value="InterPro"/>
</dbReference>
<feature type="domain" description="Gfo/Idh/MocA-like oxidoreductase N-terminal" evidence="1">
    <location>
        <begin position="1"/>
        <end position="119"/>
    </location>
</feature>
<gene>
    <name evidence="3" type="ORF">BEN51_07465</name>
</gene>
<dbReference type="InterPro" id="IPR000683">
    <property type="entry name" value="Gfo/Idh/MocA-like_OxRdtase_N"/>
</dbReference>